<dbReference type="AlphaFoldDB" id="A0A238UC55"/>
<evidence type="ECO:0000256" key="5">
    <source>
        <dbReference type="ARBA" id="ARBA00022989"/>
    </source>
</evidence>
<feature type="transmembrane region" description="Helical" evidence="7">
    <location>
        <begin position="165"/>
        <end position="183"/>
    </location>
</feature>
<feature type="transmembrane region" description="Helical" evidence="7">
    <location>
        <begin position="12"/>
        <end position="30"/>
    </location>
</feature>
<evidence type="ECO:0000313" key="8">
    <source>
        <dbReference type="EMBL" id="SNR16054.1"/>
    </source>
</evidence>
<keyword evidence="9" id="KW-1185">Reference proteome</keyword>
<dbReference type="PANTHER" id="PTHR40043:SF1">
    <property type="entry name" value="UPF0719 INNER MEMBRANE PROTEIN YJFL"/>
    <property type="match status" value="1"/>
</dbReference>
<comment type="similarity">
    <text evidence="2">Belongs to the UPF0719 family.</text>
</comment>
<dbReference type="EMBL" id="LT899436">
    <property type="protein sequence ID" value="SNR16054.1"/>
    <property type="molecule type" value="Genomic_DNA"/>
</dbReference>
<evidence type="ECO:0000256" key="4">
    <source>
        <dbReference type="ARBA" id="ARBA00022692"/>
    </source>
</evidence>
<evidence type="ECO:0008006" key="10">
    <source>
        <dbReference type="Google" id="ProtNLM"/>
    </source>
</evidence>
<evidence type="ECO:0000256" key="2">
    <source>
        <dbReference type="ARBA" id="ARBA00005779"/>
    </source>
</evidence>
<feature type="transmembrane region" description="Helical" evidence="7">
    <location>
        <begin position="204"/>
        <end position="223"/>
    </location>
</feature>
<organism evidence="8 9">
    <name type="scientific">Tenacibaculum jejuense</name>
    <dbReference type="NCBI Taxonomy" id="584609"/>
    <lineage>
        <taxon>Bacteria</taxon>
        <taxon>Pseudomonadati</taxon>
        <taxon>Bacteroidota</taxon>
        <taxon>Flavobacteriia</taxon>
        <taxon>Flavobacteriales</taxon>
        <taxon>Flavobacteriaceae</taxon>
        <taxon>Tenacibaculum</taxon>
    </lineage>
</organism>
<dbReference type="PANTHER" id="PTHR40043">
    <property type="entry name" value="UPF0719 INNER MEMBRANE PROTEIN YJFL"/>
    <property type="match status" value="1"/>
</dbReference>
<proteinExistence type="inferred from homology"/>
<gene>
    <name evidence="8" type="ORF">TJEJU_2369</name>
</gene>
<keyword evidence="3" id="KW-1003">Cell membrane</keyword>
<keyword evidence="5 7" id="KW-1133">Transmembrane helix</keyword>
<evidence type="ECO:0000256" key="1">
    <source>
        <dbReference type="ARBA" id="ARBA00004651"/>
    </source>
</evidence>
<dbReference type="GO" id="GO:0005886">
    <property type="term" value="C:plasma membrane"/>
    <property type="evidence" value="ECO:0007669"/>
    <property type="project" value="UniProtKB-SubCell"/>
</dbReference>
<dbReference type="Pfam" id="PF03994">
    <property type="entry name" value="DUF350"/>
    <property type="match status" value="2"/>
</dbReference>
<reference evidence="8 9" key="1">
    <citation type="submission" date="2017-07" db="EMBL/GenBank/DDBJ databases">
        <authorList>
            <person name="Sun Z.S."/>
            <person name="Albrecht U."/>
            <person name="Echele G."/>
            <person name="Lee C.C."/>
        </authorList>
    </citation>
    <scope>NUCLEOTIDE SEQUENCE [LARGE SCALE GENOMIC DNA]</scope>
    <source>
        <strain evidence="9">type strain: KCTC 22618</strain>
    </source>
</reference>
<evidence type="ECO:0000256" key="3">
    <source>
        <dbReference type="ARBA" id="ARBA00022475"/>
    </source>
</evidence>
<dbReference type="Proteomes" id="UP000215214">
    <property type="component" value="Chromosome TJEJU"/>
</dbReference>
<feature type="transmembrane region" description="Helical" evidence="7">
    <location>
        <begin position="123"/>
        <end position="145"/>
    </location>
</feature>
<evidence type="ECO:0000313" key="9">
    <source>
        <dbReference type="Proteomes" id="UP000215214"/>
    </source>
</evidence>
<feature type="transmembrane region" description="Helical" evidence="7">
    <location>
        <begin position="238"/>
        <end position="256"/>
    </location>
</feature>
<feature type="transmembrane region" description="Helical" evidence="7">
    <location>
        <begin position="82"/>
        <end position="102"/>
    </location>
</feature>
<keyword evidence="4 7" id="KW-0812">Transmembrane</keyword>
<comment type="subcellular location">
    <subcellularLocation>
        <location evidence="1">Cell membrane</location>
        <topology evidence="1">Multi-pass membrane protein</topology>
    </subcellularLocation>
</comment>
<evidence type="ECO:0000256" key="7">
    <source>
        <dbReference type="SAM" id="Phobius"/>
    </source>
</evidence>
<dbReference type="RefSeq" id="WP_095072307.1">
    <property type="nucleotide sequence ID" value="NZ_LT899436.1"/>
</dbReference>
<name>A0A238UC55_9FLAO</name>
<dbReference type="InterPro" id="IPR007140">
    <property type="entry name" value="DUF350"/>
</dbReference>
<dbReference type="OrthoDB" id="5416313at2"/>
<keyword evidence="6 7" id="KW-0472">Membrane</keyword>
<evidence type="ECO:0000256" key="6">
    <source>
        <dbReference type="ARBA" id="ARBA00023136"/>
    </source>
</evidence>
<protein>
    <recommendedName>
        <fullName evidence="10">DUF350 domain-containing protein</fullName>
    </recommendedName>
</protein>
<sequence>MEENTLIWLTKTVTYVTLFYASFIVAKLFFKFKNRKIDIENELTIKDNVAFAVTATGYFIATLIIFVGVLHGESHGLIKDVILILFYSFFGNLLLILSSIINEKIVFGKKFRFYKEIIRDENLGTGFMEAANFIGAGLIVYGAISGRNINFFPDQREMGHYLSDFLSLLFFWLLGQVILYIFLKVYRKFVKYDFVKEIQKDNNAVGIVYASIFIAVSFLYSFASRGDIESWEVALEDIAYHLGLAIVLLPLSRIFVEKIILPKSNLTDEIVHQEIPNKGAALIEAFAYIGSAVIISYCM</sequence>
<dbReference type="KEGG" id="tje:TJEJU_2369"/>
<accession>A0A238UC55</accession>
<feature type="transmembrane region" description="Helical" evidence="7">
    <location>
        <begin position="50"/>
        <end position="70"/>
    </location>
</feature>